<proteinExistence type="predicted"/>
<keyword evidence="1" id="KW-0732">Signal</keyword>
<dbReference type="PANTHER" id="PTHR33122">
    <property type="entry name" value="LIPID BINDING PROTEIN-RELATED"/>
    <property type="match status" value="1"/>
</dbReference>
<dbReference type="InterPro" id="IPR036312">
    <property type="entry name" value="Bifun_inhib/LTP/seed_sf"/>
</dbReference>
<feature type="domain" description="Bifunctional inhibitor/plant lipid transfer protein/seed storage helical" evidence="2">
    <location>
        <begin position="28"/>
        <end position="108"/>
    </location>
</feature>
<dbReference type="Pfam" id="PF14368">
    <property type="entry name" value="LTP_2"/>
    <property type="match status" value="1"/>
</dbReference>
<evidence type="ECO:0000313" key="4">
    <source>
        <dbReference type="Proteomes" id="UP000822688"/>
    </source>
</evidence>
<gene>
    <name evidence="3" type="ORF">KC19_8G109100</name>
</gene>
<protein>
    <recommendedName>
        <fullName evidence="2">Bifunctional inhibitor/plant lipid transfer protein/seed storage helical domain-containing protein</fullName>
    </recommendedName>
</protein>
<evidence type="ECO:0000256" key="1">
    <source>
        <dbReference type="SAM" id="SignalP"/>
    </source>
</evidence>
<feature type="signal peptide" evidence="1">
    <location>
        <begin position="1"/>
        <end position="30"/>
    </location>
</feature>
<sequence length="117" mass="12497">MAERRPHLVPKTYVLLFLVILSSGALKAQGSACNIYALYSCIAYAKSTQVPSRACCNALGSLGGGVMGSQCLCSLMTSQIAYQYGVIPQYAVGMPYRCGLPVPWHETCNGMKVPGGW</sequence>
<dbReference type="CDD" id="cd00010">
    <property type="entry name" value="AAI_LTSS"/>
    <property type="match status" value="1"/>
</dbReference>
<evidence type="ECO:0000259" key="2">
    <source>
        <dbReference type="Pfam" id="PF14368"/>
    </source>
</evidence>
<dbReference type="GO" id="GO:0009627">
    <property type="term" value="P:systemic acquired resistance"/>
    <property type="evidence" value="ECO:0007669"/>
    <property type="project" value="InterPro"/>
</dbReference>
<dbReference type="InterPro" id="IPR016140">
    <property type="entry name" value="Bifunc_inhib/LTP/seed_store"/>
</dbReference>
<name>A0A8T0GXL8_CERPU</name>
<dbReference type="AlphaFoldDB" id="A0A8T0GXL8"/>
<dbReference type="Gene3D" id="1.10.110.10">
    <property type="entry name" value="Plant lipid-transfer and hydrophobic proteins"/>
    <property type="match status" value="1"/>
</dbReference>
<dbReference type="SUPFAM" id="SSF47699">
    <property type="entry name" value="Bifunctional inhibitor/lipid-transfer protein/seed storage 2S albumin"/>
    <property type="match status" value="1"/>
</dbReference>
<keyword evidence="4" id="KW-1185">Reference proteome</keyword>
<dbReference type="PANTHER" id="PTHR33122:SF13">
    <property type="entry name" value="BIFUNCTIONAL INHIBITOR_LIPID-TRANSFER PROTEIN_SEED STORAGE 2S ALBUMIN SUPERFAMILY PROTEIN"/>
    <property type="match status" value="1"/>
</dbReference>
<dbReference type="InterPro" id="IPR039265">
    <property type="entry name" value="DIR1-like"/>
</dbReference>
<dbReference type="EMBL" id="CM026429">
    <property type="protein sequence ID" value="KAG0564426.1"/>
    <property type="molecule type" value="Genomic_DNA"/>
</dbReference>
<dbReference type="Proteomes" id="UP000822688">
    <property type="component" value="Chromosome 8"/>
</dbReference>
<feature type="chain" id="PRO_5035716297" description="Bifunctional inhibitor/plant lipid transfer protein/seed storage helical domain-containing protein" evidence="1">
    <location>
        <begin position="31"/>
        <end position="117"/>
    </location>
</feature>
<dbReference type="OrthoDB" id="785314at2759"/>
<reference evidence="3" key="1">
    <citation type="submission" date="2020-06" db="EMBL/GenBank/DDBJ databases">
        <title>WGS assembly of Ceratodon purpureus strain R40.</title>
        <authorList>
            <person name="Carey S.B."/>
            <person name="Jenkins J."/>
            <person name="Shu S."/>
            <person name="Lovell J.T."/>
            <person name="Sreedasyam A."/>
            <person name="Maumus F."/>
            <person name="Tiley G.P."/>
            <person name="Fernandez-Pozo N."/>
            <person name="Barry K."/>
            <person name="Chen C."/>
            <person name="Wang M."/>
            <person name="Lipzen A."/>
            <person name="Daum C."/>
            <person name="Saski C.A."/>
            <person name="Payton A.C."/>
            <person name="Mcbreen J.C."/>
            <person name="Conrad R.E."/>
            <person name="Kollar L.M."/>
            <person name="Olsson S."/>
            <person name="Huttunen S."/>
            <person name="Landis J.B."/>
            <person name="Wickett N.J."/>
            <person name="Johnson M.G."/>
            <person name="Rensing S.A."/>
            <person name="Grimwood J."/>
            <person name="Schmutz J."/>
            <person name="Mcdaniel S.F."/>
        </authorList>
    </citation>
    <scope>NUCLEOTIDE SEQUENCE</scope>
    <source>
        <strain evidence="3">R40</strain>
    </source>
</reference>
<organism evidence="3 4">
    <name type="scientific">Ceratodon purpureus</name>
    <name type="common">Fire moss</name>
    <name type="synonym">Dicranum purpureum</name>
    <dbReference type="NCBI Taxonomy" id="3225"/>
    <lineage>
        <taxon>Eukaryota</taxon>
        <taxon>Viridiplantae</taxon>
        <taxon>Streptophyta</taxon>
        <taxon>Embryophyta</taxon>
        <taxon>Bryophyta</taxon>
        <taxon>Bryophytina</taxon>
        <taxon>Bryopsida</taxon>
        <taxon>Dicranidae</taxon>
        <taxon>Pseudoditrichales</taxon>
        <taxon>Ditrichaceae</taxon>
        <taxon>Ceratodon</taxon>
    </lineage>
</organism>
<comment type="caution">
    <text evidence="3">The sequence shown here is derived from an EMBL/GenBank/DDBJ whole genome shotgun (WGS) entry which is preliminary data.</text>
</comment>
<dbReference type="GO" id="GO:0005504">
    <property type="term" value="F:fatty acid binding"/>
    <property type="evidence" value="ECO:0007669"/>
    <property type="project" value="InterPro"/>
</dbReference>
<accession>A0A8T0GXL8</accession>
<evidence type="ECO:0000313" key="3">
    <source>
        <dbReference type="EMBL" id="KAG0564426.1"/>
    </source>
</evidence>